<accession>A0ABQ9GPE8</accession>
<proteinExistence type="predicted"/>
<dbReference type="EMBL" id="JARBHB010000010">
    <property type="protein sequence ID" value="KAJ8873879.1"/>
    <property type="molecule type" value="Genomic_DNA"/>
</dbReference>
<gene>
    <name evidence="1" type="ORF">PR048_024715</name>
</gene>
<evidence type="ECO:0008006" key="3">
    <source>
        <dbReference type="Google" id="ProtNLM"/>
    </source>
</evidence>
<sequence>MKHPDKHFLANIFEERNRKNKRGLTANEFSTIITSFVRSQLPLPDHANKLVLYSDGCCYKNRNTTSSNALLHVAMTNNVVIVQKHLEKGDTQMEVNSMHATIERQLKHNSINVPADYVHACTSARKNPCHVVKPGRKAGEPTVTDLRALRYCPDGNIINKLRFSENYWTILPNRMTRNQYAMVLMLRGPNYLTHESHLSNLARQKNREAMLRGGENDGMEREKNMGALLYLDKTTTRLNYFDFRIVGLSGGVIEIESGLADKDLRAVVLKDSFFSGRGDIPCKPPSVIPVSLPAINNNPTVVVVKLGINRSAAPWTSRYAGREVSRALPSLQRLSLLSATCYVAHHLEACKTALLSYSADCEDYSFLAACKRLVINCTH</sequence>
<evidence type="ECO:0000313" key="2">
    <source>
        <dbReference type="Proteomes" id="UP001159363"/>
    </source>
</evidence>
<name>A0ABQ9GPE8_9NEOP</name>
<evidence type="ECO:0000313" key="1">
    <source>
        <dbReference type="EMBL" id="KAJ8873879.1"/>
    </source>
</evidence>
<organism evidence="1 2">
    <name type="scientific">Dryococelus australis</name>
    <dbReference type="NCBI Taxonomy" id="614101"/>
    <lineage>
        <taxon>Eukaryota</taxon>
        <taxon>Metazoa</taxon>
        <taxon>Ecdysozoa</taxon>
        <taxon>Arthropoda</taxon>
        <taxon>Hexapoda</taxon>
        <taxon>Insecta</taxon>
        <taxon>Pterygota</taxon>
        <taxon>Neoptera</taxon>
        <taxon>Polyneoptera</taxon>
        <taxon>Phasmatodea</taxon>
        <taxon>Verophasmatodea</taxon>
        <taxon>Anareolatae</taxon>
        <taxon>Phasmatidae</taxon>
        <taxon>Eurycanthinae</taxon>
        <taxon>Dryococelus</taxon>
    </lineage>
</organism>
<dbReference type="Proteomes" id="UP001159363">
    <property type="component" value="Chromosome 9"/>
</dbReference>
<reference evidence="1 2" key="1">
    <citation type="submission" date="2023-02" db="EMBL/GenBank/DDBJ databases">
        <title>LHISI_Scaffold_Assembly.</title>
        <authorList>
            <person name="Stuart O.P."/>
            <person name="Cleave R."/>
            <person name="Magrath M.J.L."/>
            <person name="Mikheyev A.S."/>
        </authorList>
    </citation>
    <scope>NUCLEOTIDE SEQUENCE [LARGE SCALE GENOMIC DNA]</scope>
    <source>
        <strain evidence="1">Daus_M_001</strain>
        <tissue evidence="1">Leg muscle</tissue>
    </source>
</reference>
<comment type="caution">
    <text evidence="1">The sequence shown here is derived from an EMBL/GenBank/DDBJ whole genome shotgun (WGS) entry which is preliminary data.</text>
</comment>
<protein>
    <recommendedName>
        <fullName evidence="3">Piwi domain-containing protein</fullName>
    </recommendedName>
</protein>
<keyword evidence="2" id="KW-1185">Reference proteome</keyword>